<feature type="compositionally biased region" description="Basic and acidic residues" evidence="10">
    <location>
        <begin position="178"/>
        <end position="194"/>
    </location>
</feature>
<dbReference type="Pfam" id="PF10232">
    <property type="entry name" value="Med8"/>
    <property type="match status" value="1"/>
</dbReference>
<evidence type="ECO:0000256" key="7">
    <source>
        <dbReference type="ARBA" id="ARBA00023242"/>
    </source>
</evidence>
<proteinExistence type="inferred from homology"/>
<evidence type="ECO:0000256" key="10">
    <source>
        <dbReference type="SAM" id="MobiDB-lite"/>
    </source>
</evidence>
<dbReference type="PANTHER" id="PTHR13074:SF9">
    <property type="entry name" value="MEDIATOR OF RNA POLYMERASE II TRANSCRIPTION SUBUNIT 8"/>
    <property type="match status" value="1"/>
</dbReference>
<dbReference type="InterPro" id="IPR019364">
    <property type="entry name" value="Mediatior_Med8_fun/met"/>
</dbReference>
<keyword evidence="6 9" id="KW-0804">Transcription</keyword>
<sequence length="232" mass="25730">MENPQKSLESARQRFSQLVSALTNFNNVLRHGPPDQLPPWSTLQSQFNVLSASLASVSTVLTQHFPPPQETPSALVSYPLPSFPAQTQSILLSMLCNKKPNAPVQDWFVQGLNDPAVTALSTADKAEQNEFWKAVQDAVAEQQDSRSWYDELYTLEEREGEGGVDAVSTGLALDELGDPVRREEREREKEKEKVGGGLRLDSMFRFMETGVHPRDQPPLPTGQPPGGGMMKR</sequence>
<comment type="similarity">
    <text evidence="2 9">Belongs to the Mediator complex subunit 8 family.</text>
</comment>
<evidence type="ECO:0000256" key="8">
    <source>
        <dbReference type="ARBA" id="ARBA00031261"/>
    </source>
</evidence>
<evidence type="ECO:0000256" key="5">
    <source>
        <dbReference type="ARBA" id="ARBA00023159"/>
    </source>
</evidence>
<feature type="region of interest" description="Disordered" evidence="10">
    <location>
        <begin position="170"/>
        <end position="232"/>
    </location>
</feature>
<evidence type="ECO:0000256" key="2">
    <source>
        <dbReference type="ARBA" id="ARBA00005716"/>
    </source>
</evidence>
<accession>A0ABR3GGH7</accession>
<keyword evidence="5 9" id="KW-0010">Activator</keyword>
<name>A0ABR3GGH7_9PEZI</name>
<evidence type="ECO:0000313" key="11">
    <source>
        <dbReference type="EMBL" id="KAL0634857.1"/>
    </source>
</evidence>
<reference evidence="11 12" key="1">
    <citation type="submission" date="2024-02" db="EMBL/GenBank/DDBJ databases">
        <title>Discinaceae phylogenomics.</title>
        <authorList>
            <person name="Dirks A.C."/>
            <person name="James T.Y."/>
        </authorList>
    </citation>
    <scope>NUCLEOTIDE SEQUENCE [LARGE SCALE GENOMIC DNA]</scope>
    <source>
        <strain evidence="11 12">ACD0624</strain>
    </source>
</reference>
<evidence type="ECO:0000313" key="12">
    <source>
        <dbReference type="Proteomes" id="UP001447188"/>
    </source>
</evidence>
<keyword evidence="7 9" id="KW-0539">Nucleus</keyword>
<comment type="caution">
    <text evidence="11">The sequence shown here is derived from an EMBL/GenBank/DDBJ whole genome shotgun (WGS) entry which is preliminary data.</text>
</comment>
<keyword evidence="12" id="KW-1185">Reference proteome</keyword>
<keyword evidence="4 9" id="KW-0805">Transcription regulation</keyword>
<evidence type="ECO:0000256" key="1">
    <source>
        <dbReference type="ARBA" id="ARBA00004123"/>
    </source>
</evidence>
<evidence type="ECO:0000256" key="3">
    <source>
        <dbReference type="ARBA" id="ARBA00020637"/>
    </source>
</evidence>
<gene>
    <name evidence="9 11" type="primary">MED8</name>
    <name evidence="11" type="ORF">Q9L58_006217</name>
</gene>
<dbReference type="PANTHER" id="PTHR13074">
    <property type="entry name" value="MEDIATOR OF RNA POLYMERASE II TRANSCRIPTION SUBUNIT 8"/>
    <property type="match status" value="1"/>
</dbReference>
<dbReference type="EMBL" id="JBBBZM010000083">
    <property type="protein sequence ID" value="KAL0634857.1"/>
    <property type="molecule type" value="Genomic_DNA"/>
</dbReference>
<protein>
    <recommendedName>
        <fullName evidence="3 9">Mediator of RNA polymerase II transcription subunit 8</fullName>
    </recommendedName>
    <alternativeName>
        <fullName evidence="8 9">Mediator complex subunit 8</fullName>
    </alternativeName>
</protein>
<evidence type="ECO:0000256" key="4">
    <source>
        <dbReference type="ARBA" id="ARBA00023015"/>
    </source>
</evidence>
<comment type="function">
    <text evidence="9">Component of the Mediator complex, a coactivator involved in the regulated transcription of nearly all RNA polymerase II-dependent genes. Mediator functions as a bridge to convey information from gene-specific regulatory proteins to the basal RNA polymerase II transcription machinery. Mediator is recruited to promoters by direct interactions with regulatory proteins and serves as a scaffold for the assembly of a functional preinitiation complex with RNA polymerase II and the general transcription factors.</text>
</comment>
<comment type="subcellular location">
    <subcellularLocation>
        <location evidence="1 9">Nucleus</location>
    </subcellularLocation>
</comment>
<comment type="subunit">
    <text evidence="9">Component of the Mediator complex.</text>
</comment>
<dbReference type="Proteomes" id="UP001447188">
    <property type="component" value="Unassembled WGS sequence"/>
</dbReference>
<evidence type="ECO:0000256" key="6">
    <source>
        <dbReference type="ARBA" id="ARBA00023163"/>
    </source>
</evidence>
<organism evidence="11 12">
    <name type="scientific">Discina gigas</name>
    <dbReference type="NCBI Taxonomy" id="1032678"/>
    <lineage>
        <taxon>Eukaryota</taxon>
        <taxon>Fungi</taxon>
        <taxon>Dikarya</taxon>
        <taxon>Ascomycota</taxon>
        <taxon>Pezizomycotina</taxon>
        <taxon>Pezizomycetes</taxon>
        <taxon>Pezizales</taxon>
        <taxon>Discinaceae</taxon>
        <taxon>Discina</taxon>
    </lineage>
</organism>
<dbReference type="Gene3D" id="1.20.58.1710">
    <property type="match status" value="1"/>
</dbReference>
<evidence type="ECO:0000256" key="9">
    <source>
        <dbReference type="RuleBase" id="RU364144"/>
    </source>
</evidence>